<dbReference type="EMBL" id="OZ021744">
    <property type="protein sequence ID" value="CAK9311395.1"/>
    <property type="molecule type" value="Genomic_DNA"/>
</dbReference>
<name>A0ABP0XV71_9ROSI</name>
<gene>
    <name evidence="1" type="ORF">CITCOLO1_LOCUS3054</name>
</gene>
<keyword evidence="2" id="KW-1185">Reference proteome</keyword>
<dbReference type="Proteomes" id="UP001642487">
    <property type="component" value="Chromosome 10"/>
</dbReference>
<evidence type="ECO:0000313" key="1">
    <source>
        <dbReference type="EMBL" id="CAK9311395.1"/>
    </source>
</evidence>
<proteinExistence type="predicted"/>
<reference evidence="1 2" key="1">
    <citation type="submission" date="2024-03" db="EMBL/GenBank/DDBJ databases">
        <authorList>
            <person name="Gkanogiannis A."/>
            <person name="Becerra Lopez-Lavalle L."/>
        </authorList>
    </citation>
    <scope>NUCLEOTIDE SEQUENCE [LARGE SCALE GENOMIC DNA]</scope>
</reference>
<sequence length="132" mass="14940">MEIVPLPYPDSKYDVAPSLIIKSRSLVRVVLLALSLASCRSVALAPLHPDSSSPNLHRRPHHPCLIVRPSIRHSTQRHHRSSSTQIQCKTSLDPSLFVQASRFCSNLMSWSFHLCSWVPRISVSVQNLCFRF</sequence>
<accession>A0ABP0XV71</accession>
<protein>
    <submittedName>
        <fullName evidence="1">Uncharacterized protein</fullName>
    </submittedName>
</protein>
<organism evidence="1 2">
    <name type="scientific">Citrullus colocynthis</name>
    <name type="common">colocynth</name>
    <dbReference type="NCBI Taxonomy" id="252529"/>
    <lineage>
        <taxon>Eukaryota</taxon>
        <taxon>Viridiplantae</taxon>
        <taxon>Streptophyta</taxon>
        <taxon>Embryophyta</taxon>
        <taxon>Tracheophyta</taxon>
        <taxon>Spermatophyta</taxon>
        <taxon>Magnoliopsida</taxon>
        <taxon>eudicotyledons</taxon>
        <taxon>Gunneridae</taxon>
        <taxon>Pentapetalae</taxon>
        <taxon>rosids</taxon>
        <taxon>fabids</taxon>
        <taxon>Cucurbitales</taxon>
        <taxon>Cucurbitaceae</taxon>
        <taxon>Benincaseae</taxon>
        <taxon>Citrullus</taxon>
    </lineage>
</organism>
<evidence type="ECO:0000313" key="2">
    <source>
        <dbReference type="Proteomes" id="UP001642487"/>
    </source>
</evidence>